<name>A0A9K3KS79_9STRA</name>
<dbReference type="Proteomes" id="UP000693970">
    <property type="component" value="Unassembled WGS sequence"/>
</dbReference>
<evidence type="ECO:0000313" key="3">
    <source>
        <dbReference type="Proteomes" id="UP000693970"/>
    </source>
</evidence>
<evidence type="ECO:0000313" key="2">
    <source>
        <dbReference type="EMBL" id="KAG7348681.1"/>
    </source>
</evidence>
<proteinExistence type="predicted"/>
<keyword evidence="3" id="KW-1185">Reference proteome</keyword>
<sequence>MAVANEASVFSGPNAFGMNLIGSVVESYDDAKENGCSTAPNDEAGVRPNNLPICPIASKKGLVYVTLAGGGLLVLNPSTTPMTIVGEYGNRIVYGAGCGGAVLSFDDTQYAVSRPQNTPMPIRVF</sequence>
<dbReference type="AlphaFoldDB" id="A0A9K3KS79"/>
<dbReference type="EMBL" id="JAGRRH010000092">
    <property type="protein sequence ID" value="KAG7337183.1"/>
    <property type="molecule type" value="Genomic_DNA"/>
</dbReference>
<reference evidence="2" key="1">
    <citation type="journal article" date="2021" name="Sci. Rep.">
        <title>Diploid genomic architecture of Nitzschia inconspicua, an elite biomass production diatom.</title>
        <authorList>
            <person name="Oliver A."/>
            <person name="Podell S."/>
            <person name="Pinowska A."/>
            <person name="Traller J.C."/>
            <person name="Smith S.R."/>
            <person name="McClure R."/>
            <person name="Beliaev A."/>
            <person name="Bohutskyi P."/>
            <person name="Hill E.A."/>
            <person name="Rabines A."/>
            <person name="Zheng H."/>
            <person name="Allen L.Z."/>
            <person name="Kuo A."/>
            <person name="Grigoriev I.V."/>
            <person name="Allen A.E."/>
            <person name="Hazlebeck D."/>
            <person name="Allen E.E."/>
        </authorList>
    </citation>
    <scope>NUCLEOTIDE SEQUENCE</scope>
    <source>
        <strain evidence="2">Hildebrandi</strain>
    </source>
</reference>
<reference evidence="2" key="2">
    <citation type="submission" date="2021-04" db="EMBL/GenBank/DDBJ databases">
        <authorList>
            <person name="Podell S."/>
        </authorList>
    </citation>
    <scope>NUCLEOTIDE SEQUENCE</scope>
    <source>
        <strain evidence="2">Hildebrandi</strain>
    </source>
</reference>
<comment type="caution">
    <text evidence="2">The sequence shown here is derived from an EMBL/GenBank/DDBJ whole genome shotgun (WGS) entry which is preliminary data.</text>
</comment>
<accession>A0A9K3KS79</accession>
<protein>
    <submittedName>
        <fullName evidence="2">Uncharacterized protein</fullName>
    </submittedName>
</protein>
<evidence type="ECO:0000313" key="1">
    <source>
        <dbReference type="EMBL" id="KAG7337183.1"/>
    </source>
</evidence>
<gene>
    <name evidence="2" type="ORF">IV203_017386</name>
    <name evidence="1" type="ORF">IV203_017573</name>
</gene>
<dbReference type="EMBL" id="JAGRRH010000020">
    <property type="protein sequence ID" value="KAG7348681.1"/>
    <property type="molecule type" value="Genomic_DNA"/>
</dbReference>
<organism evidence="2 3">
    <name type="scientific">Nitzschia inconspicua</name>
    <dbReference type="NCBI Taxonomy" id="303405"/>
    <lineage>
        <taxon>Eukaryota</taxon>
        <taxon>Sar</taxon>
        <taxon>Stramenopiles</taxon>
        <taxon>Ochrophyta</taxon>
        <taxon>Bacillariophyta</taxon>
        <taxon>Bacillariophyceae</taxon>
        <taxon>Bacillariophycidae</taxon>
        <taxon>Bacillariales</taxon>
        <taxon>Bacillariaceae</taxon>
        <taxon>Nitzschia</taxon>
    </lineage>
</organism>